<accession>A0A9Q9RUZ1</accession>
<proteinExistence type="predicted"/>
<evidence type="ECO:0000256" key="1">
    <source>
        <dbReference type="SAM" id="MobiDB-lite"/>
    </source>
</evidence>
<dbReference type="Proteomes" id="UP000760494">
    <property type="component" value="Unassembled WGS sequence"/>
</dbReference>
<sequence length="381" mass="42157">MMSSTTFLAHRVFRRAVPEDPIPRRPDAPYSAEETRRQKTSQIFPELETRNAWLLDGCEDPRLHMKPSLLSMSQIHQAMQVGLHNFPIKQPGNCDGNATRTDERQLFGDLGGQTGIAYVTSGGEIDAYGNIQETGAYAVSRRPSPPIPFYHNSHHVSSMSTNENNNTVAIPTAGGGYVGITRDGAELDQLARSMIEAGAFSVVVQLSLRASFKGQDNPTGVTGVIDRAGNLALYRTNRADPAPEPRPNSGTGPEARLHPPPRHDCIRPRGTIASAPEARLHQKPMQRTHSEPKEEQEPQAFSDTFSSQQLAVEGTRQLRQDNVKVRENLQEISDRNHQINDLKIEQAVAIDALKEVRTGQASVIDELKTRLETRATRARRL</sequence>
<feature type="region of interest" description="Disordered" evidence="1">
    <location>
        <begin position="18"/>
        <end position="40"/>
    </location>
</feature>
<dbReference type="EMBL" id="CABFJX010000374">
    <property type="protein sequence ID" value="VTT74603.1"/>
    <property type="molecule type" value="Genomic_DNA"/>
</dbReference>
<gene>
    <name evidence="2" type="ORF">C2S_1789</name>
</gene>
<feature type="region of interest" description="Disordered" evidence="1">
    <location>
        <begin position="236"/>
        <end position="303"/>
    </location>
</feature>
<organism evidence="2 3">
    <name type="scientific">Fusarium fujikuroi</name>
    <name type="common">Bakanae and foot rot disease fungus</name>
    <name type="synonym">Gibberella fujikuroi</name>
    <dbReference type="NCBI Taxonomy" id="5127"/>
    <lineage>
        <taxon>Eukaryota</taxon>
        <taxon>Fungi</taxon>
        <taxon>Dikarya</taxon>
        <taxon>Ascomycota</taxon>
        <taxon>Pezizomycotina</taxon>
        <taxon>Sordariomycetes</taxon>
        <taxon>Hypocreomycetidae</taxon>
        <taxon>Hypocreales</taxon>
        <taxon>Nectriaceae</taxon>
        <taxon>Fusarium</taxon>
        <taxon>Fusarium fujikuroi species complex</taxon>
    </lineage>
</organism>
<feature type="compositionally biased region" description="Basic and acidic residues" evidence="1">
    <location>
        <begin position="18"/>
        <end position="37"/>
    </location>
</feature>
<evidence type="ECO:0000313" key="2">
    <source>
        <dbReference type="EMBL" id="VTT74603.1"/>
    </source>
</evidence>
<feature type="compositionally biased region" description="Basic and acidic residues" evidence="1">
    <location>
        <begin position="255"/>
        <end position="267"/>
    </location>
</feature>
<name>A0A9Q9RUZ1_FUSFU</name>
<reference evidence="2" key="1">
    <citation type="submission" date="2019-05" db="EMBL/GenBank/DDBJ databases">
        <authorList>
            <person name="Piombo E."/>
        </authorList>
    </citation>
    <scope>NUCLEOTIDE SEQUENCE</scope>
    <source>
        <strain evidence="2">C2S</strain>
    </source>
</reference>
<evidence type="ECO:0000313" key="3">
    <source>
        <dbReference type="Proteomes" id="UP000760494"/>
    </source>
</evidence>
<protein>
    <submittedName>
        <fullName evidence="2">Uncharacterized protein</fullName>
    </submittedName>
</protein>
<comment type="caution">
    <text evidence="2">The sequence shown here is derived from an EMBL/GenBank/DDBJ whole genome shotgun (WGS) entry which is preliminary data.</text>
</comment>
<dbReference type="AlphaFoldDB" id="A0A9Q9RUZ1"/>